<accession>A0A1X7P5W1</accession>
<sequence length="189" mass="20493">MTAEHPPRSITSILNRLLDRRDRWGHLTTTVTRYGSASSTLVVYPPGTPADERRRQHLAESWSTIGFVLLLAFAALALTGADAWWIASILTLLYGAGGLALARTTARTRRASAHASAHASLLADATLGDDIDHLASLAAVLRRADADLDEGELTPVEHELVWTAVHRAVAAHESGRQRGGLRILRDDPR</sequence>
<keyword evidence="1" id="KW-0472">Membrane</keyword>
<evidence type="ECO:0000313" key="2">
    <source>
        <dbReference type="EMBL" id="SMH45610.1"/>
    </source>
</evidence>
<gene>
    <name evidence="2" type="ORF">SAMN06295885_2574</name>
</gene>
<evidence type="ECO:0000256" key="1">
    <source>
        <dbReference type="SAM" id="Phobius"/>
    </source>
</evidence>
<reference evidence="3" key="1">
    <citation type="submission" date="2017-04" db="EMBL/GenBank/DDBJ databases">
        <authorList>
            <person name="Varghese N."/>
            <person name="Submissions S."/>
        </authorList>
    </citation>
    <scope>NUCLEOTIDE SEQUENCE [LARGE SCALE GENOMIC DNA]</scope>
    <source>
        <strain evidence="3">VKM Ac-2121</strain>
    </source>
</reference>
<feature type="transmembrane region" description="Helical" evidence="1">
    <location>
        <begin position="61"/>
        <end position="78"/>
    </location>
</feature>
<evidence type="ECO:0000313" key="3">
    <source>
        <dbReference type="Proteomes" id="UP000193711"/>
    </source>
</evidence>
<organism evidence="2 3">
    <name type="scientific">Rathayibacter oskolensis</name>
    <dbReference type="NCBI Taxonomy" id="1891671"/>
    <lineage>
        <taxon>Bacteria</taxon>
        <taxon>Bacillati</taxon>
        <taxon>Actinomycetota</taxon>
        <taxon>Actinomycetes</taxon>
        <taxon>Micrococcales</taxon>
        <taxon>Microbacteriaceae</taxon>
        <taxon>Rathayibacter</taxon>
    </lineage>
</organism>
<dbReference type="EMBL" id="FXBM01000002">
    <property type="protein sequence ID" value="SMH45610.1"/>
    <property type="molecule type" value="Genomic_DNA"/>
</dbReference>
<feature type="transmembrane region" description="Helical" evidence="1">
    <location>
        <begin position="84"/>
        <end position="102"/>
    </location>
</feature>
<dbReference type="AlphaFoldDB" id="A0A1X7P5W1"/>
<protein>
    <submittedName>
        <fullName evidence="2">Uncharacterized protein</fullName>
    </submittedName>
</protein>
<dbReference type="Pfam" id="PF20315">
    <property type="entry name" value="DUF6611"/>
    <property type="match status" value="1"/>
</dbReference>
<keyword evidence="3" id="KW-1185">Reference proteome</keyword>
<proteinExistence type="predicted"/>
<dbReference type="STRING" id="1891671.SAMN06295885_2574"/>
<keyword evidence="1" id="KW-1133">Transmembrane helix</keyword>
<dbReference type="RefSeq" id="WP_085476948.1">
    <property type="nucleotide sequence ID" value="NZ_FXBM01000002.1"/>
</dbReference>
<name>A0A1X7P5W1_9MICO</name>
<dbReference type="Proteomes" id="UP000193711">
    <property type="component" value="Unassembled WGS sequence"/>
</dbReference>
<dbReference type="InterPro" id="IPR046719">
    <property type="entry name" value="DUF6611"/>
</dbReference>
<keyword evidence="1" id="KW-0812">Transmembrane</keyword>